<comment type="caution">
    <text evidence="1">The sequence shown here is derived from an EMBL/GenBank/DDBJ whole genome shotgun (WGS) entry which is preliminary data.</text>
</comment>
<evidence type="ECO:0000313" key="1">
    <source>
        <dbReference type="EMBL" id="GBG84510.1"/>
    </source>
</evidence>
<name>A0A388LQ90_CHABU</name>
<evidence type="ECO:0000313" key="2">
    <source>
        <dbReference type="Proteomes" id="UP000265515"/>
    </source>
</evidence>
<reference evidence="1 2" key="1">
    <citation type="journal article" date="2018" name="Cell">
        <title>The Chara Genome: Secondary Complexity and Implications for Plant Terrestrialization.</title>
        <authorList>
            <person name="Nishiyama T."/>
            <person name="Sakayama H."/>
            <person name="Vries J.D."/>
            <person name="Buschmann H."/>
            <person name="Saint-Marcoux D."/>
            <person name="Ullrich K.K."/>
            <person name="Haas F.B."/>
            <person name="Vanderstraeten L."/>
            <person name="Becker D."/>
            <person name="Lang D."/>
            <person name="Vosolsobe S."/>
            <person name="Rombauts S."/>
            <person name="Wilhelmsson P.K.I."/>
            <person name="Janitza P."/>
            <person name="Kern R."/>
            <person name="Heyl A."/>
            <person name="Rumpler F."/>
            <person name="Villalobos L.I.A.C."/>
            <person name="Clay J.M."/>
            <person name="Skokan R."/>
            <person name="Toyoda A."/>
            <person name="Suzuki Y."/>
            <person name="Kagoshima H."/>
            <person name="Schijlen E."/>
            <person name="Tajeshwar N."/>
            <person name="Catarino B."/>
            <person name="Hetherington A.J."/>
            <person name="Saltykova A."/>
            <person name="Bonnot C."/>
            <person name="Breuninger H."/>
            <person name="Symeonidi A."/>
            <person name="Radhakrishnan G.V."/>
            <person name="Van Nieuwerburgh F."/>
            <person name="Deforce D."/>
            <person name="Chang C."/>
            <person name="Karol K.G."/>
            <person name="Hedrich R."/>
            <person name="Ulvskov P."/>
            <person name="Glockner G."/>
            <person name="Delwiche C.F."/>
            <person name="Petrasek J."/>
            <person name="Van de Peer Y."/>
            <person name="Friml J."/>
            <person name="Beilby M."/>
            <person name="Dolan L."/>
            <person name="Kohara Y."/>
            <person name="Sugano S."/>
            <person name="Fujiyama A."/>
            <person name="Delaux P.-M."/>
            <person name="Quint M."/>
            <person name="TheiBen G."/>
            <person name="Hagemann M."/>
            <person name="Harholt J."/>
            <person name="Dunand C."/>
            <person name="Zachgo S."/>
            <person name="Langdale J."/>
            <person name="Maumus F."/>
            <person name="Straeten D.V.D."/>
            <person name="Gould S.B."/>
            <person name="Rensing S.A."/>
        </authorList>
    </citation>
    <scope>NUCLEOTIDE SEQUENCE [LARGE SCALE GENOMIC DNA]</scope>
    <source>
        <strain evidence="1 2">S276</strain>
    </source>
</reference>
<accession>A0A388LQ90</accession>
<gene>
    <name evidence="1" type="ORF">CBR_g38792</name>
</gene>
<dbReference type="Proteomes" id="UP000265515">
    <property type="component" value="Unassembled WGS sequence"/>
</dbReference>
<sequence length="182" mass="20939">MQAVVAAVSIVVLRCQEERALGRMKEQLLARRSRTLMQAPDDDPDYVATSKAVVQLCYVLGCGVIPRAMPRWWMKRKTGGTWEDLRQCDDVTDEYFREKLRMSPRVFLEITEACAPHLQRRVMLYTEPLQPDEIVAYARYRWTSGETYESNTCNLRMARASSLVAVRDVTATLLRVYGEKIA</sequence>
<dbReference type="EMBL" id="BFEA01000479">
    <property type="protein sequence ID" value="GBG84510.1"/>
    <property type="molecule type" value="Genomic_DNA"/>
</dbReference>
<keyword evidence="2" id="KW-1185">Reference proteome</keyword>
<organism evidence="1 2">
    <name type="scientific">Chara braunii</name>
    <name type="common">Braun's stonewort</name>
    <dbReference type="NCBI Taxonomy" id="69332"/>
    <lineage>
        <taxon>Eukaryota</taxon>
        <taxon>Viridiplantae</taxon>
        <taxon>Streptophyta</taxon>
        <taxon>Charophyceae</taxon>
        <taxon>Charales</taxon>
        <taxon>Characeae</taxon>
        <taxon>Chara</taxon>
    </lineage>
</organism>
<proteinExistence type="predicted"/>
<dbReference type="AlphaFoldDB" id="A0A388LQ90"/>
<protein>
    <submittedName>
        <fullName evidence="1">Uncharacterized protein</fullName>
    </submittedName>
</protein>
<dbReference type="Gramene" id="GBG84510">
    <property type="protein sequence ID" value="GBG84510"/>
    <property type="gene ID" value="CBR_g38792"/>
</dbReference>